<reference evidence="2 3" key="1">
    <citation type="submission" date="2014-06" db="EMBL/GenBank/DDBJ databases">
        <title>Evolutionary Origins and Diversification of the Mycorrhizal Mutualists.</title>
        <authorList>
            <consortium name="DOE Joint Genome Institute"/>
            <consortium name="Mycorrhizal Genomics Consortium"/>
            <person name="Kohler A."/>
            <person name="Kuo A."/>
            <person name="Nagy L.G."/>
            <person name="Floudas D."/>
            <person name="Copeland A."/>
            <person name="Barry K.W."/>
            <person name="Cichocki N."/>
            <person name="Veneault-Fourrey C."/>
            <person name="LaButti K."/>
            <person name="Lindquist E.A."/>
            <person name="Lipzen A."/>
            <person name="Lundell T."/>
            <person name="Morin E."/>
            <person name="Murat C."/>
            <person name="Riley R."/>
            <person name="Ohm R."/>
            <person name="Sun H."/>
            <person name="Tunlid A."/>
            <person name="Henrissat B."/>
            <person name="Grigoriev I.V."/>
            <person name="Hibbett D.S."/>
            <person name="Martin F."/>
        </authorList>
    </citation>
    <scope>NUCLEOTIDE SEQUENCE [LARGE SCALE GENOMIC DNA]</scope>
    <source>
        <strain evidence="2 3">SS14</strain>
    </source>
</reference>
<accession>A0A0C9VPE1</accession>
<evidence type="ECO:0000256" key="1">
    <source>
        <dbReference type="SAM" id="MobiDB-lite"/>
    </source>
</evidence>
<dbReference type="Proteomes" id="UP000054279">
    <property type="component" value="Unassembled WGS sequence"/>
</dbReference>
<evidence type="ECO:0000313" key="3">
    <source>
        <dbReference type="Proteomes" id="UP000054279"/>
    </source>
</evidence>
<proteinExistence type="predicted"/>
<dbReference type="AlphaFoldDB" id="A0A0C9VPE1"/>
<feature type="compositionally biased region" description="Basic and acidic residues" evidence="1">
    <location>
        <begin position="25"/>
        <end position="41"/>
    </location>
</feature>
<name>A0A0C9VPE1_SPHS4</name>
<feature type="region of interest" description="Disordered" evidence="1">
    <location>
        <begin position="25"/>
        <end position="54"/>
    </location>
</feature>
<dbReference type="HOGENOM" id="CLU_3051940_0_0_1"/>
<sequence>MFVPTTSMFALTDDVTAAISSIRGGDRTQSLDRGQYDDGTKMHRPTQIHREDVI</sequence>
<protein>
    <submittedName>
        <fullName evidence="2">Uncharacterized protein</fullName>
    </submittedName>
</protein>
<gene>
    <name evidence="2" type="ORF">M422DRAFT_32428</name>
</gene>
<organism evidence="2 3">
    <name type="scientific">Sphaerobolus stellatus (strain SS14)</name>
    <dbReference type="NCBI Taxonomy" id="990650"/>
    <lineage>
        <taxon>Eukaryota</taxon>
        <taxon>Fungi</taxon>
        <taxon>Dikarya</taxon>
        <taxon>Basidiomycota</taxon>
        <taxon>Agaricomycotina</taxon>
        <taxon>Agaricomycetes</taxon>
        <taxon>Phallomycetidae</taxon>
        <taxon>Geastrales</taxon>
        <taxon>Sphaerobolaceae</taxon>
        <taxon>Sphaerobolus</taxon>
    </lineage>
</organism>
<dbReference type="EMBL" id="KN837147">
    <property type="protein sequence ID" value="KIJ40005.1"/>
    <property type="molecule type" value="Genomic_DNA"/>
</dbReference>
<evidence type="ECO:0000313" key="2">
    <source>
        <dbReference type="EMBL" id="KIJ40005.1"/>
    </source>
</evidence>
<keyword evidence="3" id="KW-1185">Reference proteome</keyword>